<dbReference type="SUPFAM" id="SSF48452">
    <property type="entry name" value="TPR-like"/>
    <property type="match status" value="1"/>
</dbReference>
<evidence type="ECO:0000313" key="4">
    <source>
        <dbReference type="Proteomes" id="UP001597544"/>
    </source>
</evidence>
<dbReference type="Gene3D" id="1.25.40.10">
    <property type="entry name" value="Tetratricopeptide repeat domain"/>
    <property type="match status" value="1"/>
</dbReference>
<feature type="chain" id="PRO_5047030733" evidence="2">
    <location>
        <begin position="24"/>
        <end position="289"/>
    </location>
</feature>
<dbReference type="InterPro" id="IPR021314">
    <property type="entry name" value="DUF2911"/>
</dbReference>
<comment type="caution">
    <text evidence="3">The sequence shown here is derived from an EMBL/GenBank/DDBJ whole genome shotgun (WGS) entry which is preliminary data.</text>
</comment>
<feature type="coiled-coil region" evidence="1">
    <location>
        <begin position="242"/>
        <end position="269"/>
    </location>
</feature>
<gene>
    <name evidence="3" type="ORF">ACFSRY_11035</name>
</gene>
<evidence type="ECO:0000256" key="1">
    <source>
        <dbReference type="SAM" id="Coils"/>
    </source>
</evidence>
<dbReference type="Proteomes" id="UP001597544">
    <property type="component" value="Unassembled WGS sequence"/>
</dbReference>
<evidence type="ECO:0000313" key="3">
    <source>
        <dbReference type="EMBL" id="MFD2514402.1"/>
    </source>
</evidence>
<organism evidence="3 4">
    <name type="scientific">Pontibacter locisalis</name>
    <dbReference type="NCBI Taxonomy" id="1719035"/>
    <lineage>
        <taxon>Bacteria</taxon>
        <taxon>Pseudomonadati</taxon>
        <taxon>Bacteroidota</taxon>
        <taxon>Cytophagia</taxon>
        <taxon>Cytophagales</taxon>
        <taxon>Hymenobacteraceae</taxon>
        <taxon>Pontibacter</taxon>
    </lineage>
</organism>
<dbReference type="Pfam" id="PF11138">
    <property type="entry name" value="DUF2911"/>
    <property type="match status" value="1"/>
</dbReference>
<keyword evidence="2" id="KW-0732">Signal</keyword>
<keyword evidence="4" id="KW-1185">Reference proteome</keyword>
<name>A0ABW5IL67_9BACT</name>
<accession>A0ABW5IL67</accession>
<reference evidence="4" key="1">
    <citation type="journal article" date="2019" name="Int. J. Syst. Evol. Microbiol.">
        <title>The Global Catalogue of Microorganisms (GCM) 10K type strain sequencing project: providing services to taxonomists for standard genome sequencing and annotation.</title>
        <authorList>
            <consortium name="The Broad Institute Genomics Platform"/>
            <consortium name="The Broad Institute Genome Sequencing Center for Infectious Disease"/>
            <person name="Wu L."/>
            <person name="Ma J."/>
        </authorList>
    </citation>
    <scope>NUCLEOTIDE SEQUENCE [LARGE SCALE GENOMIC DNA]</scope>
    <source>
        <strain evidence="4">KCTC 42498</strain>
    </source>
</reference>
<dbReference type="EMBL" id="JBHULU010000015">
    <property type="protein sequence ID" value="MFD2514402.1"/>
    <property type="molecule type" value="Genomic_DNA"/>
</dbReference>
<proteinExistence type="predicted"/>
<feature type="signal peptide" evidence="2">
    <location>
        <begin position="1"/>
        <end position="23"/>
    </location>
</feature>
<sequence>MKKSILGFALSAALLFGAGAVQAQGIKMPAPSPQQKVEQAVGLSTVTVDYYRPSMKGRTVFGDLVPYGKIWRTGANASTKIKFSEDVTIEGNKIPAGEYAMYTIPGKDEWTVIIHKNTKHWGDGGKEYKQEEDQARFTVKSQKNPRKVESFTINFTNLKADATDVEILWDDVIVPFTVKTDVDSKVMSQIDQQVIKNQNATPGLYAAAANYYYETNRDLKQAHEWMKKANEIDPKFWNVHAQAKIEAKMKDYKQAIKTAEKSMELAKAANNDDYVALNEKVIAEWKKMK</sequence>
<keyword evidence="1" id="KW-0175">Coiled coil</keyword>
<dbReference type="RefSeq" id="WP_377506925.1">
    <property type="nucleotide sequence ID" value="NZ_JBHULU010000015.1"/>
</dbReference>
<evidence type="ECO:0000256" key="2">
    <source>
        <dbReference type="SAM" id="SignalP"/>
    </source>
</evidence>
<dbReference type="InterPro" id="IPR011990">
    <property type="entry name" value="TPR-like_helical_dom_sf"/>
</dbReference>
<protein>
    <submittedName>
        <fullName evidence="3">DUF2911 domain-containing protein</fullName>
    </submittedName>
</protein>